<accession>A0ABU4NX80</accession>
<comment type="caution">
    <text evidence="1">The sequence shown here is derived from an EMBL/GenBank/DDBJ whole genome shotgun (WGS) entry which is preliminary data.</text>
</comment>
<name>A0ABU4NX80_9ACTN</name>
<sequence>MPTLDYPINERPSPCLRFLRPGAASRYGATRVTEVVARPLTELPDTLGAPCAGTPFENGTLFLATLDPHRLAQAGARTLDHLIRLLERREAAGLVLATPATTCEPSPRPPSRPPTACGCRC</sequence>
<keyword evidence="2" id="KW-1185">Reference proteome</keyword>
<proteinExistence type="predicted"/>
<reference evidence="1 2" key="1">
    <citation type="journal article" date="2023" name="Microb. Genom.">
        <title>Mesoterricola silvestris gen. nov., sp. nov., Mesoterricola sediminis sp. nov., Geothrix oryzae sp. nov., Geothrix edaphica sp. nov., Geothrix rubra sp. nov., and Geothrix limicola sp. nov., six novel members of Acidobacteriota isolated from soils.</title>
        <authorList>
            <person name="Weisberg A.J."/>
            <person name="Pearce E."/>
            <person name="Kramer C.G."/>
            <person name="Chang J.H."/>
            <person name="Clarke C.R."/>
        </authorList>
    </citation>
    <scope>NUCLEOTIDE SEQUENCE [LARGE SCALE GENOMIC DNA]</scope>
    <source>
        <strain evidence="1 2">ID09-01A</strain>
    </source>
</reference>
<organism evidence="1 2">
    <name type="scientific">Streptomyces europaeiscabiei</name>
    <dbReference type="NCBI Taxonomy" id="146819"/>
    <lineage>
        <taxon>Bacteria</taxon>
        <taxon>Bacillati</taxon>
        <taxon>Actinomycetota</taxon>
        <taxon>Actinomycetes</taxon>
        <taxon>Kitasatosporales</taxon>
        <taxon>Streptomycetaceae</taxon>
        <taxon>Streptomyces</taxon>
    </lineage>
</organism>
<dbReference type="RefSeq" id="WP_119581858.1">
    <property type="nucleotide sequence ID" value="NZ_JARAUS010000032.1"/>
</dbReference>
<dbReference type="Proteomes" id="UP001271274">
    <property type="component" value="Unassembled WGS sequence"/>
</dbReference>
<evidence type="ECO:0000313" key="2">
    <source>
        <dbReference type="Proteomes" id="UP001271274"/>
    </source>
</evidence>
<protein>
    <submittedName>
        <fullName evidence="1">Uncharacterized protein</fullName>
    </submittedName>
</protein>
<dbReference type="EMBL" id="JARAYU010000024">
    <property type="protein sequence ID" value="MDX3706145.1"/>
    <property type="molecule type" value="Genomic_DNA"/>
</dbReference>
<gene>
    <name evidence="1" type="ORF">PV662_41810</name>
</gene>
<evidence type="ECO:0000313" key="1">
    <source>
        <dbReference type="EMBL" id="MDX3706145.1"/>
    </source>
</evidence>